<dbReference type="InterPro" id="IPR027417">
    <property type="entry name" value="P-loop_NTPase"/>
</dbReference>
<comment type="catalytic activity">
    <reaction evidence="1">
        <text>adenosine 5'-phosphosulfate + ATP = 3'-phosphoadenylyl sulfate + ADP + H(+)</text>
        <dbReference type="Rhea" id="RHEA:24152"/>
        <dbReference type="ChEBI" id="CHEBI:15378"/>
        <dbReference type="ChEBI" id="CHEBI:30616"/>
        <dbReference type="ChEBI" id="CHEBI:58243"/>
        <dbReference type="ChEBI" id="CHEBI:58339"/>
        <dbReference type="ChEBI" id="CHEBI:456216"/>
        <dbReference type="EC" id="2.7.1.25"/>
    </reaction>
</comment>
<feature type="binding site" evidence="11">
    <location>
        <begin position="109"/>
        <end position="113"/>
    </location>
    <ligand>
        <name>GTP</name>
        <dbReference type="ChEBI" id="CHEBI:37565"/>
    </ligand>
</feature>
<dbReference type="KEGG" id="mros:EHO51_09680"/>
<dbReference type="UniPathway" id="UPA00140">
    <property type="reaction ID" value="UER00204"/>
</dbReference>
<dbReference type="SUPFAM" id="SSF50447">
    <property type="entry name" value="Translation proteins"/>
    <property type="match status" value="1"/>
</dbReference>
<dbReference type="InterPro" id="IPR018638">
    <property type="entry name" value="DUF2061_membrane"/>
</dbReference>
<dbReference type="EMBL" id="CP034086">
    <property type="protein sequence ID" value="AZG76977.1"/>
    <property type="molecule type" value="Genomic_DNA"/>
</dbReference>
<dbReference type="FunFam" id="3.40.50.300:FF:000119">
    <property type="entry name" value="Sulfate adenylyltransferase subunit 1"/>
    <property type="match status" value="1"/>
</dbReference>
<dbReference type="InterPro" id="IPR054696">
    <property type="entry name" value="GTP-eEF1A_C"/>
</dbReference>
<dbReference type="InterPro" id="IPR050100">
    <property type="entry name" value="TRAFAC_GTPase_members"/>
</dbReference>
<dbReference type="CDD" id="cd04166">
    <property type="entry name" value="CysN_ATPS"/>
    <property type="match status" value="1"/>
</dbReference>
<dbReference type="RefSeq" id="WP_124738708.1">
    <property type="nucleotide sequence ID" value="NZ_CP034086.1"/>
</dbReference>
<dbReference type="InterPro" id="IPR009000">
    <property type="entry name" value="Transl_B-barrel_sf"/>
</dbReference>
<dbReference type="Gene3D" id="2.40.30.10">
    <property type="entry name" value="Translation factors"/>
    <property type="match status" value="2"/>
</dbReference>
<evidence type="ECO:0000313" key="13">
    <source>
        <dbReference type="EMBL" id="AZG76977.1"/>
    </source>
</evidence>
<dbReference type="Pfam" id="PF09834">
    <property type="entry name" value="DUF2061"/>
    <property type="match status" value="1"/>
</dbReference>
<dbReference type="CDD" id="cd04095">
    <property type="entry name" value="CysN_NoDQ_III"/>
    <property type="match status" value="1"/>
</dbReference>
<dbReference type="Proteomes" id="UP000273982">
    <property type="component" value="Chromosome"/>
</dbReference>
<dbReference type="InterPro" id="IPR044138">
    <property type="entry name" value="CysN_II"/>
</dbReference>
<dbReference type="InterPro" id="IPR041757">
    <property type="entry name" value="CysN_GTP-bd"/>
</dbReference>
<comment type="subunit">
    <text evidence="3">Sulfate-activating enzymes, NodP and NodQ, may be physically associated.</text>
</comment>
<dbReference type="NCBIfam" id="NF003478">
    <property type="entry name" value="PRK05124.1"/>
    <property type="match status" value="1"/>
</dbReference>
<evidence type="ECO:0000256" key="4">
    <source>
        <dbReference type="ARBA" id="ARBA00022679"/>
    </source>
</evidence>
<dbReference type="GO" id="GO:0070814">
    <property type="term" value="P:hydrogen sulfide biosynthetic process"/>
    <property type="evidence" value="ECO:0007669"/>
    <property type="project" value="UniProtKB-UniRule"/>
</dbReference>
<comment type="function">
    <text evidence="11">With CysD forms the ATP sulfurylase (ATPS) that catalyzes the adenylation of sulfate producing adenosine 5'-phosphosulfate (APS) and diphosphate, the first enzymatic step in sulfur assimilation pathway. APS synthesis involves the formation of a high-energy phosphoric-sulfuric acid anhydride bond driven by GTP hydrolysis by CysN coupled to ATP hydrolysis by CysD.</text>
</comment>
<keyword evidence="7 11" id="KW-0067">ATP-binding</keyword>
<dbReference type="InterPro" id="IPR031157">
    <property type="entry name" value="G_TR_CS"/>
</dbReference>
<name>A0A3G8M5G0_9HYPH</name>
<dbReference type="InterPro" id="IPR044139">
    <property type="entry name" value="CysN_NoDQ_III"/>
</dbReference>
<dbReference type="PROSITE" id="PS51722">
    <property type="entry name" value="G_TR_2"/>
    <property type="match status" value="1"/>
</dbReference>
<comment type="function">
    <text evidence="9">Proposed to provide activated sulfate for transfer to Nod factor. ATP sulfurylase may be the GTPase, regulating ATP sulfurylase activity.</text>
</comment>
<evidence type="ECO:0000256" key="11">
    <source>
        <dbReference type="HAMAP-Rule" id="MF_00062"/>
    </source>
</evidence>
<keyword evidence="6 11" id="KW-0547">Nucleotide-binding</keyword>
<evidence type="ECO:0000256" key="7">
    <source>
        <dbReference type="ARBA" id="ARBA00022840"/>
    </source>
</evidence>
<keyword evidence="4 11" id="KW-0808">Transferase</keyword>
<dbReference type="HAMAP" id="MF_00062">
    <property type="entry name" value="Sulf_adenylyltr_sub1"/>
    <property type="match status" value="1"/>
</dbReference>
<dbReference type="NCBIfam" id="TIGR02034">
    <property type="entry name" value="CysN"/>
    <property type="match status" value="1"/>
</dbReference>
<feature type="binding site" evidence="11">
    <location>
        <begin position="164"/>
        <end position="167"/>
    </location>
    <ligand>
        <name>GTP</name>
        <dbReference type="ChEBI" id="CHEBI:37565"/>
    </ligand>
</feature>
<evidence type="ECO:0000259" key="12">
    <source>
        <dbReference type="PROSITE" id="PS51722"/>
    </source>
</evidence>
<dbReference type="AlphaFoldDB" id="A0A3G8M5G0"/>
<evidence type="ECO:0000256" key="6">
    <source>
        <dbReference type="ARBA" id="ARBA00022741"/>
    </source>
</evidence>
<dbReference type="CDD" id="cd03695">
    <property type="entry name" value="CysN_NodQ_II"/>
    <property type="match status" value="1"/>
</dbReference>
<dbReference type="SUPFAM" id="SSF50465">
    <property type="entry name" value="EF-Tu/eEF-1alpha/eIF2-gamma C-terminal domain"/>
    <property type="match status" value="1"/>
</dbReference>
<evidence type="ECO:0000256" key="9">
    <source>
        <dbReference type="ARBA" id="ARBA00024872"/>
    </source>
</evidence>
<dbReference type="Pfam" id="PF22594">
    <property type="entry name" value="GTP-eEF1A_C"/>
    <property type="match status" value="1"/>
</dbReference>
<dbReference type="InterPro" id="IPR011779">
    <property type="entry name" value="SO4_adenylTrfase_lsu"/>
</dbReference>
<dbReference type="GO" id="GO:0005524">
    <property type="term" value="F:ATP binding"/>
    <property type="evidence" value="ECO:0007669"/>
    <property type="project" value="UniProtKB-KW"/>
</dbReference>
<dbReference type="PRINTS" id="PR00315">
    <property type="entry name" value="ELONGATNFCT"/>
</dbReference>
<feature type="binding site" evidence="11">
    <location>
        <begin position="30"/>
        <end position="37"/>
    </location>
    <ligand>
        <name>GTP</name>
        <dbReference type="ChEBI" id="CHEBI:37565"/>
    </ligand>
</feature>
<evidence type="ECO:0000256" key="5">
    <source>
        <dbReference type="ARBA" id="ARBA00022695"/>
    </source>
</evidence>
<dbReference type="GO" id="GO:0000103">
    <property type="term" value="P:sulfate assimilation"/>
    <property type="evidence" value="ECO:0007669"/>
    <property type="project" value="UniProtKB-UniRule"/>
</dbReference>
<reference evidence="13 14" key="1">
    <citation type="submission" date="2018-11" db="EMBL/GenBank/DDBJ databases">
        <title>Genome squencing of methanotrophic bacteria isolated from alkaline groundwater in Korea.</title>
        <authorList>
            <person name="Nguyen L.N."/>
        </authorList>
    </citation>
    <scope>NUCLEOTIDE SEQUENCE [LARGE SCALE GENOMIC DNA]</scope>
    <source>
        <strain evidence="13 14">GW6</strain>
    </source>
</reference>
<evidence type="ECO:0000256" key="1">
    <source>
        <dbReference type="ARBA" id="ARBA00001823"/>
    </source>
</evidence>
<dbReference type="GO" id="GO:0004020">
    <property type="term" value="F:adenylylsulfate kinase activity"/>
    <property type="evidence" value="ECO:0007669"/>
    <property type="project" value="UniProtKB-EC"/>
</dbReference>
<evidence type="ECO:0000256" key="3">
    <source>
        <dbReference type="ARBA" id="ARBA00011760"/>
    </source>
</evidence>
<keyword evidence="5 11" id="KW-0548">Nucleotidyltransferase</keyword>
<comment type="similarity">
    <text evidence="11">Belongs to the TRAFAC class translation factor GTPase superfamily. Classic translation factor GTPase family. CysN/NodQ subfamily.</text>
</comment>
<protein>
    <recommendedName>
        <fullName evidence="11">Sulfate adenylyltransferase subunit 1</fullName>
        <ecNumber evidence="11">2.7.7.4</ecNumber>
    </recommendedName>
    <alternativeName>
        <fullName evidence="11">ATP-sulfurylase large subunit</fullName>
    </alternativeName>
    <alternativeName>
        <fullName evidence="11">Sulfate adenylate transferase</fullName>
        <shortName evidence="11">SAT</shortName>
    </alternativeName>
</protein>
<dbReference type="EC" id="2.7.7.4" evidence="11"/>
<dbReference type="GO" id="GO:0004781">
    <property type="term" value="F:sulfate adenylyltransferase (ATP) activity"/>
    <property type="evidence" value="ECO:0007669"/>
    <property type="project" value="UniProtKB-UniRule"/>
</dbReference>
<evidence type="ECO:0000313" key="14">
    <source>
        <dbReference type="Proteomes" id="UP000273982"/>
    </source>
</evidence>
<evidence type="ECO:0000256" key="2">
    <source>
        <dbReference type="ARBA" id="ARBA00002357"/>
    </source>
</evidence>
<comment type="catalytic activity">
    <reaction evidence="10 11">
        <text>sulfate + ATP + H(+) = adenosine 5'-phosphosulfate + diphosphate</text>
        <dbReference type="Rhea" id="RHEA:18133"/>
        <dbReference type="ChEBI" id="CHEBI:15378"/>
        <dbReference type="ChEBI" id="CHEBI:16189"/>
        <dbReference type="ChEBI" id="CHEBI:30616"/>
        <dbReference type="ChEBI" id="CHEBI:33019"/>
        <dbReference type="ChEBI" id="CHEBI:58243"/>
        <dbReference type="EC" id="2.7.7.4"/>
    </reaction>
</comment>
<dbReference type="SUPFAM" id="SSF52540">
    <property type="entry name" value="P-loop containing nucleoside triphosphate hydrolases"/>
    <property type="match status" value="1"/>
</dbReference>
<dbReference type="GO" id="GO:0005525">
    <property type="term" value="F:GTP binding"/>
    <property type="evidence" value="ECO:0007669"/>
    <property type="project" value="UniProtKB-UniRule"/>
</dbReference>
<dbReference type="PROSITE" id="PS00301">
    <property type="entry name" value="G_TR_1"/>
    <property type="match status" value="1"/>
</dbReference>
<comment type="function">
    <text evidence="2">APS kinase catalyzes the synthesis of activated sulfate.</text>
</comment>
<dbReference type="GO" id="GO:0003924">
    <property type="term" value="F:GTPase activity"/>
    <property type="evidence" value="ECO:0007669"/>
    <property type="project" value="InterPro"/>
</dbReference>
<dbReference type="InterPro" id="IPR009001">
    <property type="entry name" value="Transl_elong_EF1A/Init_IF2_C"/>
</dbReference>
<comment type="subunit">
    <text evidence="11">Heterodimer composed of CysD, the smaller subunit, and CysN.</text>
</comment>
<feature type="domain" description="Tr-type G" evidence="12">
    <location>
        <begin position="21"/>
        <end position="236"/>
    </location>
</feature>
<gene>
    <name evidence="11 13" type="primary">cysN</name>
    <name evidence="13" type="ORF">EHO51_09680</name>
</gene>
<keyword evidence="8 11" id="KW-0342">GTP-binding</keyword>
<comment type="pathway">
    <text evidence="11">Sulfur metabolism; hydrogen sulfide biosynthesis; sulfite from sulfate: step 1/3.</text>
</comment>
<proteinExistence type="inferred from homology"/>
<accession>A0A3G8M5G0</accession>
<organism evidence="13 14">
    <name type="scientific">Methylocystis rosea</name>
    <dbReference type="NCBI Taxonomy" id="173366"/>
    <lineage>
        <taxon>Bacteria</taxon>
        <taxon>Pseudomonadati</taxon>
        <taxon>Pseudomonadota</taxon>
        <taxon>Alphaproteobacteria</taxon>
        <taxon>Hyphomicrobiales</taxon>
        <taxon>Methylocystaceae</taxon>
        <taxon>Methylocystis</taxon>
    </lineage>
</organism>
<dbReference type="Gene3D" id="3.40.50.300">
    <property type="entry name" value="P-loop containing nucleotide triphosphate hydrolases"/>
    <property type="match status" value="1"/>
</dbReference>
<sequence>MHGAVAAASPSRAPARLVGEKPLLRFITCGSVDDGKSTLIGRLLYDADLAPDDIIAALESDSKKHGTQGEELDFALLVDGLAAEREQGITIDVAYRYFATDKRKFIVADTPGHEQYTRNMAVGASTAELAILLVDARKGILPQTRRHSVITSMFGVRHVVVAVNKMDLVGYSEEVFRKIEADFHAFADHLRFASIYVAPLVAKDGDNLVHHSAHMPWHDGPPLLSYLEGVAVEDATRIAPFRMPVQWVNRPNLDFRGFSGFISGGNIQPGDIVRVLPSGRDTRVARIVTFDGDLESAVSGQSATLTLTEEIDISRGDLLCSPVSPSKTGDRLEARLLWLVREPLVVGKSYLLKLGTKTAPAAVTAVDARIDIETGLPQPLPEGSTLAFNEIGGARLSLETVIACDPYGENRETGGFILIDRITNETVAVGMVKAVAASNGRVAPPLTDLSYASMEGLPLARESFRPTPTRSLVKALSWLLPASISTFLIVYAFVQSAALAAEITGVEMIAIFALYYLHERFWLRLSFGLGTEDAPDRDDPSL</sequence>
<evidence type="ECO:0000256" key="8">
    <source>
        <dbReference type="ARBA" id="ARBA00023134"/>
    </source>
</evidence>
<dbReference type="PANTHER" id="PTHR23115">
    <property type="entry name" value="TRANSLATION FACTOR"/>
    <property type="match status" value="1"/>
</dbReference>
<dbReference type="InterPro" id="IPR000795">
    <property type="entry name" value="T_Tr_GTP-bd_dom"/>
</dbReference>
<evidence type="ECO:0000256" key="10">
    <source>
        <dbReference type="ARBA" id="ARBA00049370"/>
    </source>
</evidence>
<dbReference type="Pfam" id="PF00009">
    <property type="entry name" value="GTP_EFTU"/>
    <property type="match status" value="1"/>
</dbReference>